<comment type="caution">
    <text evidence="1">The sequence shown here is derived from an EMBL/GenBank/DDBJ whole genome shotgun (WGS) entry which is preliminary data.</text>
</comment>
<gene>
    <name evidence="1" type="ORF">DV515_00007067</name>
</gene>
<feature type="non-terminal residue" evidence="1">
    <location>
        <position position="1"/>
    </location>
</feature>
<sequence>LPAVRPLSATGREGGKDRAQLCTPVSAVGFADTIGSDLNAINEFFKCHCSRYRSEAESNPSSHRKHFLSVPQCYGGSLISDDVTLRKTMGFETNWNKVRV</sequence>
<dbReference type="Proteomes" id="UP000276834">
    <property type="component" value="Unassembled WGS sequence"/>
</dbReference>
<protein>
    <submittedName>
        <fullName evidence="1">Uncharacterized protein</fullName>
    </submittedName>
</protein>
<dbReference type="EMBL" id="QUSF01000018">
    <property type="protein sequence ID" value="RLW02617.1"/>
    <property type="molecule type" value="Genomic_DNA"/>
</dbReference>
<dbReference type="AlphaFoldDB" id="A0A3L8SJI4"/>
<organism evidence="1 2">
    <name type="scientific">Chloebia gouldiae</name>
    <name type="common">Gouldian finch</name>
    <name type="synonym">Erythrura gouldiae</name>
    <dbReference type="NCBI Taxonomy" id="44316"/>
    <lineage>
        <taxon>Eukaryota</taxon>
        <taxon>Metazoa</taxon>
        <taxon>Chordata</taxon>
        <taxon>Craniata</taxon>
        <taxon>Vertebrata</taxon>
        <taxon>Euteleostomi</taxon>
        <taxon>Archelosauria</taxon>
        <taxon>Archosauria</taxon>
        <taxon>Dinosauria</taxon>
        <taxon>Saurischia</taxon>
        <taxon>Theropoda</taxon>
        <taxon>Coelurosauria</taxon>
        <taxon>Aves</taxon>
        <taxon>Neognathae</taxon>
        <taxon>Neoaves</taxon>
        <taxon>Telluraves</taxon>
        <taxon>Australaves</taxon>
        <taxon>Passeriformes</taxon>
        <taxon>Passeroidea</taxon>
        <taxon>Passeridae</taxon>
        <taxon>Chloebia</taxon>
    </lineage>
</organism>
<evidence type="ECO:0000313" key="2">
    <source>
        <dbReference type="Proteomes" id="UP000276834"/>
    </source>
</evidence>
<name>A0A3L8SJI4_CHLGU</name>
<reference evidence="1 2" key="1">
    <citation type="journal article" date="2018" name="Proc. R. Soc. B">
        <title>A non-coding region near Follistatin controls head colour polymorphism in the Gouldian finch.</title>
        <authorList>
            <person name="Toomey M.B."/>
            <person name="Marques C.I."/>
            <person name="Andrade P."/>
            <person name="Araujo P.M."/>
            <person name="Sabatino S."/>
            <person name="Gazda M.A."/>
            <person name="Afonso S."/>
            <person name="Lopes R.J."/>
            <person name="Corbo J.C."/>
            <person name="Carneiro M."/>
        </authorList>
    </citation>
    <scope>NUCLEOTIDE SEQUENCE [LARGE SCALE GENOMIC DNA]</scope>
    <source>
        <strain evidence="1">Red01</strain>
        <tissue evidence="1">Muscle</tissue>
    </source>
</reference>
<keyword evidence="2" id="KW-1185">Reference proteome</keyword>
<accession>A0A3L8SJI4</accession>
<evidence type="ECO:0000313" key="1">
    <source>
        <dbReference type="EMBL" id="RLW02617.1"/>
    </source>
</evidence>
<proteinExistence type="predicted"/>